<reference evidence="18" key="1">
    <citation type="submission" date="2025-08" db="UniProtKB">
        <authorList>
            <consortium name="RefSeq"/>
        </authorList>
    </citation>
    <scope>IDENTIFICATION</scope>
    <source>
        <tissue evidence="18">Leaves</tissue>
    </source>
</reference>
<dbReference type="GO" id="GO:0030247">
    <property type="term" value="F:polysaccharide binding"/>
    <property type="evidence" value="ECO:0007669"/>
    <property type="project" value="InterPro"/>
</dbReference>
<dbReference type="FunFam" id="3.30.200.20:FF:000178">
    <property type="entry name" value="serine/threonine-protein kinase PBS1-like"/>
    <property type="match status" value="1"/>
</dbReference>
<keyword evidence="2" id="KW-0723">Serine/threonine-protein kinase</keyword>
<dbReference type="AlphaFoldDB" id="A0A6P9EN03"/>
<dbReference type="PROSITE" id="PS00107">
    <property type="entry name" value="PROTEIN_KINASE_ATP"/>
    <property type="match status" value="1"/>
</dbReference>
<accession>A0A6P9EN03</accession>
<dbReference type="InterPro" id="IPR017441">
    <property type="entry name" value="Protein_kinase_ATP_BS"/>
</dbReference>
<evidence type="ECO:0000256" key="5">
    <source>
        <dbReference type="ARBA" id="ARBA00022729"/>
    </source>
</evidence>
<evidence type="ECO:0000256" key="15">
    <source>
        <dbReference type="SAM" id="SignalP"/>
    </source>
</evidence>
<name>A0A6P9EN03_JUGRE</name>
<keyword evidence="4 14" id="KW-0812">Transmembrane</keyword>
<feature type="compositionally biased region" description="Basic and acidic residues" evidence="13">
    <location>
        <begin position="685"/>
        <end position="696"/>
    </location>
</feature>
<evidence type="ECO:0000256" key="14">
    <source>
        <dbReference type="SAM" id="Phobius"/>
    </source>
</evidence>
<keyword evidence="11" id="KW-0325">Glycoprotein</keyword>
<dbReference type="PROSITE" id="PS00108">
    <property type="entry name" value="PROTEIN_KINASE_ST"/>
    <property type="match status" value="1"/>
</dbReference>
<dbReference type="InterPro" id="IPR025287">
    <property type="entry name" value="WAK_GUB"/>
</dbReference>
<dbReference type="InterPro" id="IPR011009">
    <property type="entry name" value="Kinase-like_dom_sf"/>
</dbReference>
<dbReference type="InterPro" id="IPR008271">
    <property type="entry name" value="Ser/Thr_kinase_AS"/>
</dbReference>
<evidence type="ECO:0000256" key="4">
    <source>
        <dbReference type="ARBA" id="ARBA00022692"/>
    </source>
</evidence>
<keyword evidence="10 14" id="KW-0472">Membrane</keyword>
<dbReference type="CDD" id="cd14066">
    <property type="entry name" value="STKc_IRAK"/>
    <property type="match status" value="1"/>
</dbReference>
<evidence type="ECO:0000259" key="16">
    <source>
        <dbReference type="PROSITE" id="PS50011"/>
    </source>
</evidence>
<dbReference type="Gene3D" id="3.30.200.20">
    <property type="entry name" value="Phosphorylase Kinase, domain 1"/>
    <property type="match status" value="1"/>
</dbReference>
<dbReference type="FunFam" id="1.10.510.10:FF:000590">
    <property type="entry name" value="PR5-like receptor kinase"/>
    <property type="match status" value="1"/>
</dbReference>
<dbReference type="GO" id="GO:0016020">
    <property type="term" value="C:membrane"/>
    <property type="evidence" value="ECO:0007669"/>
    <property type="project" value="UniProtKB-SubCell"/>
</dbReference>
<keyword evidence="7 18" id="KW-0418">Kinase</keyword>
<keyword evidence="5 15" id="KW-0732">Signal</keyword>
<feature type="compositionally biased region" description="Polar residues" evidence="13">
    <location>
        <begin position="697"/>
        <end position="707"/>
    </location>
</feature>
<evidence type="ECO:0000256" key="10">
    <source>
        <dbReference type="ARBA" id="ARBA00023136"/>
    </source>
</evidence>
<dbReference type="GeneID" id="108998190"/>
<dbReference type="Gene3D" id="1.10.510.10">
    <property type="entry name" value="Transferase(Phosphotransferase) domain 1"/>
    <property type="match status" value="1"/>
</dbReference>
<evidence type="ECO:0000256" key="13">
    <source>
        <dbReference type="SAM" id="MobiDB-lite"/>
    </source>
</evidence>
<dbReference type="PANTHER" id="PTHR27009">
    <property type="entry name" value="RUST RESISTANCE KINASE LR10-RELATED"/>
    <property type="match status" value="1"/>
</dbReference>
<keyword evidence="18" id="KW-0675">Receptor</keyword>
<keyword evidence="17" id="KW-1185">Reference proteome</keyword>
<evidence type="ECO:0000256" key="12">
    <source>
        <dbReference type="PROSITE-ProRule" id="PRU10141"/>
    </source>
</evidence>
<evidence type="ECO:0000256" key="6">
    <source>
        <dbReference type="ARBA" id="ARBA00022741"/>
    </source>
</evidence>
<evidence type="ECO:0000313" key="17">
    <source>
        <dbReference type="Proteomes" id="UP000235220"/>
    </source>
</evidence>
<dbReference type="KEGG" id="jre:108998190"/>
<dbReference type="Pfam" id="PF13947">
    <property type="entry name" value="GUB_WAK_bind"/>
    <property type="match status" value="1"/>
</dbReference>
<dbReference type="Pfam" id="PF00069">
    <property type="entry name" value="Pkinase"/>
    <property type="match status" value="1"/>
</dbReference>
<evidence type="ECO:0000256" key="2">
    <source>
        <dbReference type="ARBA" id="ARBA00022527"/>
    </source>
</evidence>
<evidence type="ECO:0000313" key="18">
    <source>
        <dbReference type="RefSeq" id="XP_035548836.1"/>
    </source>
</evidence>
<feature type="signal peptide" evidence="15">
    <location>
        <begin position="1"/>
        <end position="25"/>
    </location>
</feature>
<dbReference type="SMART" id="SM00220">
    <property type="entry name" value="S_TKc"/>
    <property type="match status" value="1"/>
</dbReference>
<sequence>MAFPAELRVLITTVLVLILVPPASSHKNSHHYCPPSSCGNIPNISYPFRLKGDPSNCGDQRFELSCDDNNHTLLSLYDGSKYYVSQINYNNYTIRIVDLGIQEDNYSFIPRYFLNYYNFSTWRLPNWDPYHLYGSGYNLTMLTLSKVVAIMNCEKPVSWASSLIYWDTISTNCSTINNGFVSSSNSSFSQYSKRYLYLIVGYGVNVMDVEESCTIEQISLTSWPGNIYVDPNISCTDVRNVFSYGFELSWYRIYCESCGSYRYCSIDDYDRQVHCYRSWRNTFVIFLVIQAAVAAKYTGLLWLIGRLTKLPVTEYYDQATYELSIEYPKTLPGLLIGLLVDWHVAISVLGAPFMIAFFIYKWQRRHLSMYDDVEEFLQSQNNLMPIKYSFSKIKEMTKGFRERLGEGGFGTVFKGTLRSGRLVAVKMLSQSKANGQDFINEVATIGRIHHVNIVQLIGFCVHGSKRALIYEFMPNGSLNKHIFSSEANILNYEKTFDIALGVARGIEYLHQGCDMQILHFDIKPHNILLDENFKPKVSDFGLAKLYPVEESVVHLTRARGTFGYMAPEMLYKNIGGVSYKADVYSFGMLLMEMVSRRKNLNVSTEHLSQIYFPTWIYDQFHDGKNIEIQDATEDERKICKKMIIVALWCIQLKPSDRPSMNKVVKMLEGDVECLQVPLKPLQPSLKREIKGDRDHSNQASSSIQSDE</sequence>
<keyword evidence="3" id="KW-0808">Transferase</keyword>
<comment type="subcellular location">
    <subcellularLocation>
        <location evidence="1">Membrane</location>
        <topology evidence="1">Single-pass type I membrane protein</topology>
    </subcellularLocation>
</comment>
<keyword evidence="8 12" id="KW-0067">ATP-binding</keyword>
<dbReference type="InParanoid" id="A0A6P9EN03"/>
<dbReference type="InterPro" id="IPR000719">
    <property type="entry name" value="Prot_kinase_dom"/>
</dbReference>
<feature type="domain" description="Protein kinase" evidence="16">
    <location>
        <begin position="398"/>
        <end position="685"/>
    </location>
</feature>
<keyword evidence="9 14" id="KW-1133">Transmembrane helix</keyword>
<evidence type="ECO:0000256" key="7">
    <source>
        <dbReference type="ARBA" id="ARBA00022777"/>
    </source>
</evidence>
<dbReference type="PROSITE" id="PS50011">
    <property type="entry name" value="PROTEIN_KINASE_DOM"/>
    <property type="match status" value="1"/>
</dbReference>
<dbReference type="GO" id="GO:0005524">
    <property type="term" value="F:ATP binding"/>
    <property type="evidence" value="ECO:0007669"/>
    <property type="project" value="UniProtKB-UniRule"/>
</dbReference>
<protein>
    <submittedName>
        <fullName evidence="18">Probable L-type lectin-domain containing receptor kinase V.3</fullName>
    </submittedName>
</protein>
<feature type="chain" id="PRO_5028189960" evidence="15">
    <location>
        <begin position="26"/>
        <end position="707"/>
    </location>
</feature>
<evidence type="ECO:0000256" key="11">
    <source>
        <dbReference type="ARBA" id="ARBA00023180"/>
    </source>
</evidence>
<evidence type="ECO:0000256" key="9">
    <source>
        <dbReference type="ARBA" id="ARBA00022989"/>
    </source>
</evidence>
<evidence type="ECO:0000256" key="3">
    <source>
        <dbReference type="ARBA" id="ARBA00022679"/>
    </source>
</evidence>
<dbReference type="OrthoDB" id="544400at2759"/>
<keyword evidence="6 12" id="KW-0547">Nucleotide-binding</keyword>
<feature type="binding site" evidence="12">
    <location>
        <position position="426"/>
    </location>
    <ligand>
        <name>ATP</name>
        <dbReference type="ChEBI" id="CHEBI:30616"/>
    </ligand>
</feature>
<evidence type="ECO:0000256" key="8">
    <source>
        <dbReference type="ARBA" id="ARBA00022840"/>
    </source>
</evidence>
<feature type="region of interest" description="Disordered" evidence="13">
    <location>
        <begin position="685"/>
        <end position="707"/>
    </location>
</feature>
<evidence type="ECO:0000256" key="1">
    <source>
        <dbReference type="ARBA" id="ARBA00004479"/>
    </source>
</evidence>
<feature type="transmembrane region" description="Helical" evidence="14">
    <location>
        <begin position="334"/>
        <end position="360"/>
    </location>
</feature>
<dbReference type="InterPro" id="IPR045874">
    <property type="entry name" value="LRK10/LRL21-25-like"/>
</dbReference>
<dbReference type="GO" id="GO:0004674">
    <property type="term" value="F:protein serine/threonine kinase activity"/>
    <property type="evidence" value="ECO:0007669"/>
    <property type="project" value="UniProtKB-KW"/>
</dbReference>
<dbReference type="RefSeq" id="XP_035548836.1">
    <property type="nucleotide sequence ID" value="XM_035692943.1"/>
</dbReference>
<proteinExistence type="predicted"/>
<organism evidence="17 18">
    <name type="scientific">Juglans regia</name>
    <name type="common">English walnut</name>
    <dbReference type="NCBI Taxonomy" id="51240"/>
    <lineage>
        <taxon>Eukaryota</taxon>
        <taxon>Viridiplantae</taxon>
        <taxon>Streptophyta</taxon>
        <taxon>Embryophyta</taxon>
        <taxon>Tracheophyta</taxon>
        <taxon>Spermatophyta</taxon>
        <taxon>Magnoliopsida</taxon>
        <taxon>eudicotyledons</taxon>
        <taxon>Gunneridae</taxon>
        <taxon>Pentapetalae</taxon>
        <taxon>rosids</taxon>
        <taxon>fabids</taxon>
        <taxon>Fagales</taxon>
        <taxon>Juglandaceae</taxon>
        <taxon>Juglans</taxon>
    </lineage>
</organism>
<gene>
    <name evidence="18" type="primary">LOC108998190</name>
</gene>
<dbReference type="SUPFAM" id="SSF56112">
    <property type="entry name" value="Protein kinase-like (PK-like)"/>
    <property type="match status" value="1"/>
</dbReference>
<dbReference type="Proteomes" id="UP000235220">
    <property type="component" value="Chromosome 8"/>
</dbReference>